<evidence type="ECO:0000256" key="1">
    <source>
        <dbReference type="ARBA" id="ARBA00001273"/>
    </source>
</evidence>
<comment type="catalytic activity">
    <reaction evidence="1">
        <text>beta-D-fructose 1,6-bisphosphate + H2O = beta-D-fructose 6-phosphate + phosphate</text>
        <dbReference type="Rhea" id="RHEA:11064"/>
        <dbReference type="ChEBI" id="CHEBI:15377"/>
        <dbReference type="ChEBI" id="CHEBI:32966"/>
        <dbReference type="ChEBI" id="CHEBI:43474"/>
        <dbReference type="ChEBI" id="CHEBI:57634"/>
        <dbReference type="EC" id="3.1.3.11"/>
    </reaction>
</comment>
<keyword evidence="13 21" id="KW-0378">Hydrolase</keyword>
<dbReference type="PANTHER" id="PTHR48061:SF46">
    <property type="entry name" value="LEUCINE-RICH REPEAT-CONTAINING N-TERMINAL PLANT-TYPE DOMAIN-CONTAINING PROTEIN"/>
    <property type="match status" value="1"/>
</dbReference>
<dbReference type="PRINTS" id="PR00115">
    <property type="entry name" value="F16BPHPHTASE"/>
</dbReference>
<dbReference type="InterPro" id="IPR044015">
    <property type="entry name" value="FBPase_C_dom"/>
</dbReference>
<name>A0ABQ8DAV4_BRANA</name>
<comment type="cofactor">
    <cofactor evidence="2">
        <name>Mg(2+)</name>
        <dbReference type="ChEBI" id="CHEBI:18420"/>
    </cofactor>
</comment>
<comment type="similarity">
    <text evidence="4">Belongs to the RLP family.</text>
</comment>
<keyword evidence="7" id="KW-1003">Cell membrane</keyword>
<keyword evidence="18" id="KW-0325">Glycoprotein</keyword>
<dbReference type="Pfam" id="PF00316">
    <property type="entry name" value="FBPase"/>
    <property type="match status" value="1"/>
</dbReference>
<dbReference type="HAMAP" id="MF_01855">
    <property type="entry name" value="FBPase_class1"/>
    <property type="match status" value="1"/>
</dbReference>
<dbReference type="InterPro" id="IPR028343">
    <property type="entry name" value="FBPtase"/>
</dbReference>
<dbReference type="PANTHER" id="PTHR48061">
    <property type="entry name" value="LEUCINE-RICH REPEAT RECEPTOR PROTEIN KINASE EMS1-LIKE-RELATED"/>
    <property type="match status" value="1"/>
</dbReference>
<dbReference type="Pfam" id="PF00560">
    <property type="entry name" value="LRR_1"/>
    <property type="match status" value="9"/>
</dbReference>
<keyword evidence="11" id="KW-0732">Signal</keyword>
<dbReference type="Pfam" id="PF18913">
    <property type="entry name" value="FBPase_C"/>
    <property type="match status" value="1"/>
</dbReference>
<evidence type="ECO:0000256" key="18">
    <source>
        <dbReference type="ARBA" id="ARBA00023180"/>
    </source>
</evidence>
<dbReference type="Pfam" id="PF13855">
    <property type="entry name" value="LRR_8"/>
    <property type="match status" value="1"/>
</dbReference>
<feature type="transmembrane region" description="Helical" evidence="22">
    <location>
        <begin position="453"/>
        <end position="474"/>
    </location>
</feature>
<keyword evidence="26" id="KW-1185">Reference proteome</keyword>
<dbReference type="PIRSF" id="PIRSF500210">
    <property type="entry name" value="FBPtase"/>
    <property type="match status" value="1"/>
</dbReference>
<dbReference type="InterPro" id="IPR000146">
    <property type="entry name" value="FBPase_class-1"/>
</dbReference>
<dbReference type="InterPro" id="IPR033391">
    <property type="entry name" value="FBPase_N"/>
</dbReference>
<dbReference type="Proteomes" id="UP000824890">
    <property type="component" value="Unassembled WGS sequence"/>
</dbReference>
<dbReference type="PROSITE" id="PS51450">
    <property type="entry name" value="LRR"/>
    <property type="match status" value="1"/>
</dbReference>
<gene>
    <name evidence="25" type="ORF">HID58_017777</name>
</gene>
<evidence type="ECO:0000256" key="14">
    <source>
        <dbReference type="ARBA" id="ARBA00022842"/>
    </source>
</evidence>
<keyword evidence="9 22" id="KW-0812">Transmembrane</keyword>
<dbReference type="InterPro" id="IPR001611">
    <property type="entry name" value="Leu-rich_rpt"/>
</dbReference>
<keyword evidence="12" id="KW-0677">Repeat</keyword>
<reference evidence="25 26" key="1">
    <citation type="submission" date="2021-05" db="EMBL/GenBank/DDBJ databases">
        <title>Genome Assembly of Synthetic Allotetraploid Brassica napus Reveals Homoeologous Exchanges between Subgenomes.</title>
        <authorList>
            <person name="Davis J.T."/>
        </authorList>
    </citation>
    <scope>NUCLEOTIDE SEQUENCE [LARGE SCALE GENOMIC DNA]</scope>
    <source>
        <strain evidence="26">cv. Da-Ae</strain>
        <tissue evidence="25">Seedling</tissue>
    </source>
</reference>
<sequence>MQKLHNETKMDHEADAYRTDLMTITRFVLNEQSKYPESRGDFTILLSNIVLGCKFVCSAVNKGEEQKKLDVLSNDVFIKALVSSGRTSVLVSEEDEEATFVESSKRGKYCVVFDPLDGSSNIDCGVSIGTIFGIYTMEHSDEPTTKDVLKPGNEMVAAGYCMYGSSCMLVLSTGTGVHGFTLDPSLGEFILTHPDIKIPKKGNIYSVNEGNAQNWDGPTTKYVERCKYPKDGSPAKSLRYVGSMVADVHRTLLYGGIFLYPADKKSPNGKLRVLYEVFPMAFLMEQAGGQAFTGKKRALDLVPKKIHERSPIFLGSYDDVEEIKALLEGQIPESIGLLKTLIALNLSNNAFTARDMKPARVIFLCFTPPTRQPTEEDEKEEEEGVLNWKAVTKWFIKIVGPNKHKEVDPGTLFMSMDSRWDSFNYKSNKDSHMYVRSGLTVFMMAMSCLRLHFLFVLCCVFASSISMINALVVGRPACRPDQIRALVEFKNEFESRGCNNSDYFHGVMCDNTTGVVTKLKLPSGCLTGILKPNSSLFDLHHLRRLDLSGNNFTSSALPSGFSNLSRLEVLYLSSNGFIGQVPSSFSNLSQLSYLDLSNNELTGSFDLVRNLSKLSFLDLSSNHFSGTLNPSSSLFEFHNLIYLNLADNNLVSSSIPSEFGNLNRLEFLSLSNNGLHGPLPSSFGNLSRLKFLFLQHSELTGTLEPISKLINLQQLDLSFLNYINYPIDLNLFSSLRSLLLLDLSGNSVSPTSSSLNSDLPLSLEVLFFPSCGISQFPSFLKGLHNLERIDISHNKIKGKVPEWFWNLPRLSIVSLVNNSFTGFEGSGDVLQNSPVKILDLALNHFKGPFPNPPHSLTVLSAWNNSFTGSIPLAICNQTMLALLDLSYNNFTGSIPPCLSNFQTSLIVVNLRKNNLEGSLPDMCFDGALLRTLDVGFNQLSGKLPRSLLNCTSLKFLSVDNNKIKDTFPFWLKALPYLQALTLRSNRFYGPLSPSGQGIFAFPELRILEVSYNNFTGSLPPNYFVNWKASSLQMNEDGGLYMGDNSIPDYNYEDTIDLQYKGLFMEQGKVLTSYATIDFSGNRLEGQIPESIGLLKTLIALNLSNNAFTGHIPLSLSNVSELESLDLSGNQLSGTIPKGLERLSYLAYISVARNQLKGEIPQGTQITGQAKSSFEGNSGLCGLPLEQSCFGTNAPPIQQQPEQEKEEEEEVLNWKAVVIGYVTGMLLGLSIAQVIASYKPEWLVKITGPYKCRTR</sequence>
<evidence type="ECO:0000256" key="4">
    <source>
        <dbReference type="ARBA" id="ARBA00009592"/>
    </source>
</evidence>
<proteinExistence type="inferred from homology"/>
<evidence type="ECO:0000256" key="16">
    <source>
        <dbReference type="ARBA" id="ARBA00023136"/>
    </source>
</evidence>
<dbReference type="SUPFAM" id="SSF52058">
    <property type="entry name" value="L domain-like"/>
    <property type="match status" value="2"/>
</dbReference>
<comment type="similarity">
    <text evidence="5 21">Belongs to the FBPase class 1 family.</text>
</comment>
<organism evidence="25 26">
    <name type="scientific">Brassica napus</name>
    <name type="common">Rape</name>
    <dbReference type="NCBI Taxonomy" id="3708"/>
    <lineage>
        <taxon>Eukaryota</taxon>
        <taxon>Viridiplantae</taxon>
        <taxon>Streptophyta</taxon>
        <taxon>Embryophyta</taxon>
        <taxon>Tracheophyta</taxon>
        <taxon>Spermatophyta</taxon>
        <taxon>Magnoliopsida</taxon>
        <taxon>eudicotyledons</taxon>
        <taxon>Gunneridae</taxon>
        <taxon>Pentapetalae</taxon>
        <taxon>rosids</taxon>
        <taxon>malvids</taxon>
        <taxon>Brassicales</taxon>
        <taxon>Brassicaceae</taxon>
        <taxon>Brassiceae</taxon>
        <taxon>Brassica</taxon>
    </lineage>
</organism>
<dbReference type="EC" id="3.1.3.11" evidence="6"/>
<dbReference type="SMART" id="SM00365">
    <property type="entry name" value="LRR_SD22"/>
    <property type="match status" value="4"/>
</dbReference>
<comment type="subcellular location">
    <subcellularLocation>
        <location evidence="3">Cell membrane</location>
        <topology evidence="3">Single-pass type I membrane protein</topology>
    </subcellularLocation>
</comment>
<evidence type="ECO:0000256" key="9">
    <source>
        <dbReference type="ARBA" id="ARBA00022692"/>
    </source>
</evidence>
<keyword evidence="14" id="KW-0460">Magnesium</keyword>
<evidence type="ECO:0000256" key="6">
    <source>
        <dbReference type="ARBA" id="ARBA00013093"/>
    </source>
</evidence>
<evidence type="ECO:0000256" key="10">
    <source>
        <dbReference type="ARBA" id="ARBA00022723"/>
    </source>
</evidence>
<keyword evidence="17" id="KW-0675">Receptor</keyword>
<comment type="caution">
    <text evidence="25">The sequence shown here is derived from an EMBL/GenBank/DDBJ whole genome shotgun (WGS) entry which is preliminary data.</text>
</comment>
<dbReference type="SUPFAM" id="SSF56655">
    <property type="entry name" value="Carbohydrate phosphatase"/>
    <property type="match status" value="1"/>
</dbReference>
<evidence type="ECO:0000313" key="26">
    <source>
        <dbReference type="Proteomes" id="UP000824890"/>
    </source>
</evidence>
<dbReference type="CDD" id="cd00354">
    <property type="entry name" value="FBPase"/>
    <property type="match status" value="1"/>
</dbReference>
<feature type="domain" description="Fructose-1-6-bisphosphatase class 1 C-terminal" evidence="24">
    <location>
        <begin position="198"/>
        <end position="327"/>
    </location>
</feature>
<dbReference type="Gene3D" id="3.30.540.10">
    <property type="entry name" value="Fructose-1,6-Bisphosphatase, subunit A, domain 1"/>
    <property type="match status" value="1"/>
</dbReference>
<evidence type="ECO:0000256" key="15">
    <source>
        <dbReference type="ARBA" id="ARBA00022989"/>
    </source>
</evidence>
<evidence type="ECO:0000256" key="17">
    <source>
        <dbReference type="ARBA" id="ARBA00023170"/>
    </source>
</evidence>
<feature type="domain" description="Fructose-1-6-bisphosphatase class I N-terminal" evidence="23">
    <location>
        <begin position="22"/>
        <end position="194"/>
    </location>
</feature>
<accession>A0ABQ8DAV4</accession>
<dbReference type="SMART" id="SM00369">
    <property type="entry name" value="LRR_TYP"/>
    <property type="match status" value="9"/>
</dbReference>
<dbReference type="EMBL" id="JAGKQM010000005">
    <property type="protein sequence ID" value="KAH0925521.1"/>
    <property type="molecule type" value="Genomic_DNA"/>
</dbReference>
<keyword evidence="10" id="KW-0479">Metal-binding</keyword>
<dbReference type="InterPro" id="IPR032675">
    <property type="entry name" value="LRR_dom_sf"/>
</dbReference>
<dbReference type="PIRSF" id="PIRSF000904">
    <property type="entry name" value="FBPtase_SBPase"/>
    <property type="match status" value="1"/>
</dbReference>
<dbReference type="Gene3D" id="3.40.190.80">
    <property type="match status" value="1"/>
</dbReference>
<keyword evidence="19 21" id="KW-0119">Carbohydrate metabolism</keyword>
<evidence type="ECO:0000256" key="2">
    <source>
        <dbReference type="ARBA" id="ARBA00001946"/>
    </source>
</evidence>
<evidence type="ECO:0000256" key="11">
    <source>
        <dbReference type="ARBA" id="ARBA00022729"/>
    </source>
</evidence>
<dbReference type="Gene3D" id="3.80.10.10">
    <property type="entry name" value="Ribonuclease Inhibitor"/>
    <property type="match status" value="4"/>
</dbReference>
<dbReference type="PROSITE" id="PS00124">
    <property type="entry name" value="FBPASE"/>
    <property type="match status" value="1"/>
</dbReference>
<evidence type="ECO:0000256" key="13">
    <source>
        <dbReference type="ARBA" id="ARBA00022801"/>
    </source>
</evidence>
<protein>
    <recommendedName>
        <fullName evidence="6">fructose-bisphosphatase</fullName>
        <ecNumber evidence="6">3.1.3.11</ecNumber>
    </recommendedName>
    <alternativeName>
        <fullName evidence="20">D-fructose-1,6-bisphosphate 1-phosphohydrolase</fullName>
    </alternativeName>
</protein>
<dbReference type="PRINTS" id="PR00019">
    <property type="entry name" value="LEURICHRPT"/>
</dbReference>
<evidence type="ECO:0000256" key="19">
    <source>
        <dbReference type="ARBA" id="ARBA00023277"/>
    </source>
</evidence>
<dbReference type="InterPro" id="IPR046956">
    <property type="entry name" value="RLP23-like"/>
</dbReference>
<keyword evidence="8" id="KW-0433">Leucine-rich repeat</keyword>
<evidence type="ECO:0000256" key="20">
    <source>
        <dbReference type="ARBA" id="ARBA00032973"/>
    </source>
</evidence>
<keyword evidence="15 22" id="KW-1133">Transmembrane helix</keyword>
<evidence type="ECO:0000256" key="8">
    <source>
        <dbReference type="ARBA" id="ARBA00022614"/>
    </source>
</evidence>
<evidence type="ECO:0000256" key="21">
    <source>
        <dbReference type="RuleBase" id="RU000508"/>
    </source>
</evidence>
<dbReference type="InterPro" id="IPR003591">
    <property type="entry name" value="Leu-rich_rpt_typical-subtyp"/>
</dbReference>
<evidence type="ECO:0000256" key="3">
    <source>
        <dbReference type="ARBA" id="ARBA00004251"/>
    </source>
</evidence>
<evidence type="ECO:0000313" key="25">
    <source>
        <dbReference type="EMBL" id="KAH0925521.1"/>
    </source>
</evidence>
<evidence type="ECO:0000256" key="5">
    <source>
        <dbReference type="ARBA" id="ARBA00010941"/>
    </source>
</evidence>
<dbReference type="NCBIfam" id="NF006778">
    <property type="entry name" value="PRK09293.1-1"/>
    <property type="match status" value="1"/>
</dbReference>
<keyword evidence="16 22" id="KW-0472">Membrane</keyword>
<evidence type="ECO:0000256" key="7">
    <source>
        <dbReference type="ARBA" id="ARBA00022475"/>
    </source>
</evidence>
<dbReference type="InterPro" id="IPR020548">
    <property type="entry name" value="Fructose_bisphosphatase_AS"/>
</dbReference>
<evidence type="ECO:0000256" key="12">
    <source>
        <dbReference type="ARBA" id="ARBA00022737"/>
    </source>
</evidence>
<evidence type="ECO:0000256" key="22">
    <source>
        <dbReference type="SAM" id="Phobius"/>
    </source>
</evidence>
<evidence type="ECO:0000259" key="23">
    <source>
        <dbReference type="Pfam" id="PF00316"/>
    </source>
</evidence>
<evidence type="ECO:0000259" key="24">
    <source>
        <dbReference type="Pfam" id="PF18913"/>
    </source>
</evidence>